<reference evidence="2" key="1">
    <citation type="submission" date="2020-07" db="EMBL/GenBank/DDBJ databases">
        <title>Huge and variable diversity of episymbiotic CPR bacteria and DPANN archaea in groundwater ecosystems.</title>
        <authorList>
            <person name="He C.Y."/>
            <person name="Keren R."/>
            <person name="Whittaker M."/>
            <person name="Farag I.F."/>
            <person name="Doudna J."/>
            <person name="Cate J.H.D."/>
            <person name="Banfield J.F."/>
        </authorList>
    </citation>
    <scope>NUCLEOTIDE SEQUENCE</scope>
    <source>
        <strain evidence="2">NC_groundwater_1664_Pr3_B-0.1um_52_9</strain>
    </source>
</reference>
<organism evidence="2 3">
    <name type="scientific">Desulfomonile tiedjei</name>
    <dbReference type="NCBI Taxonomy" id="2358"/>
    <lineage>
        <taxon>Bacteria</taxon>
        <taxon>Pseudomonadati</taxon>
        <taxon>Thermodesulfobacteriota</taxon>
        <taxon>Desulfomonilia</taxon>
        <taxon>Desulfomonilales</taxon>
        <taxon>Desulfomonilaceae</taxon>
        <taxon>Desulfomonile</taxon>
    </lineage>
</organism>
<feature type="region of interest" description="Disordered" evidence="1">
    <location>
        <begin position="1"/>
        <end position="20"/>
    </location>
</feature>
<sequence length="113" mass="12906">MKSKKDQTKPDAPAATSSPQWLLEETETLQEMIEWWKSRESASMDAAGRRPLFIGETKNTGVRINKVILERAIEKSKRERAKTGGNLSQLMEWLLWIYIGSPDDVVEDPHPPK</sequence>
<evidence type="ECO:0000313" key="3">
    <source>
        <dbReference type="Proteomes" id="UP000807825"/>
    </source>
</evidence>
<gene>
    <name evidence="2" type="ORF">HY912_18960</name>
</gene>
<accession>A0A9D6V7W6</accession>
<comment type="caution">
    <text evidence="2">The sequence shown here is derived from an EMBL/GenBank/DDBJ whole genome shotgun (WGS) entry which is preliminary data.</text>
</comment>
<name>A0A9D6V7W6_9BACT</name>
<dbReference type="EMBL" id="JACRDE010000496">
    <property type="protein sequence ID" value="MBI5251576.1"/>
    <property type="molecule type" value="Genomic_DNA"/>
</dbReference>
<dbReference type="AlphaFoldDB" id="A0A9D6V7W6"/>
<protein>
    <submittedName>
        <fullName evidence="2">Uncharacterized protein</fullName>
    </submittedName>
</protein>
<evidence type="ECO:0000256" key="1">
    <source>
        <dbReference type="SAM" id="MobiDB-lite"/>
    </source>
</evidence>
<proteinExistence type="predicted"/>
<dbReference type="Proteomes" id="UP000807825">
    <property type="component" value="Unassembled WGS sequence"/>
</dbReference>
<evidence type="ECO:0000313" key="2">
    <source>
        <dbReference type="EMBL" id="MBI5251576.1"/>
    </source>
</evidence>